<keyword evidence="5" id="KW-1185">Reference proteome</keyword>
<dbReference type="Gene3D" id="3.40.50.720">
    <property type="entry name" value="NAD(P)-binding Rossmann-like Domain"/>
    <property type="match status" value="1"/>
</dbReference>
<organism evidence="4 5">
    <name type="scientific">Corynebacterium frankenforstense DSM 45800</name>
    <dbReference type="NCBI Taxonomy" id="1437875"/>
    <lineage>
        <taxon>Bacteria</taxon>
        <taxon>Bacillati</taxon>
        <taxon>Actinomycetota</taxon>
        <taxon>Actinomycetes</taxon>
        <taxon>Mycobacteriales</taxon>
        <taxon>Corynebacteriaceae</taxon>
        <taxon>Corynebacterium</taxon>
    </lineage>
</organism>
<dbReference type="PANTHER" id="PTHR44229:SF4">
    <property type="entry name" value="15-HYDROXYPROSTAGLANDIN DEHYDROGENASE [NAD(+)]"/>
    <property type="match status" value="1"/>
</dbReference>
<reference evidence="4 5" key="1">
    <citation type="submission" date="2014-08" db="EMBL/GenBank/DDBJ databases">
        <title>Complete genome sequence of Corynebacterium frankenforstense ST18(T) (=DSM 45800(T)), isolated from raw cow milk.</title>
        <authorList>
            <person name="Ruckert C."/>
            <person name="Albersmeier A."/>
            <person name="Winkler A."/>
            <person name="Lipski A."/>
            <person name="Kalinowski J."/>
        </authorList>
    </citation>
    <scope>NUCLEOTIDE SEQUENCE [LARGE SCALE GENOMIC DNA]</scope>
    <source>
        <strain evidence="4 5">ST18</strain>
    </source>
</reference>
<evidence type="ECO:0000313" key="5">
    <source>
        <dbReference type="Proteomes" id="UP000185434"/>
    </source>
</evidence>
<dbReference type="GO" id="GO:0016616">
    <property type="term" value="F:oxidoreductase activity, acting on the CH-OH group of donors, NAD or NADP as acceptor"/>
    <property type="evidence" value="ECO:0007669"/>
    <property type="project" value="TreeGrafter"/>
</dbReference>
<dbReference type="AlphaFoldDB" id="A0A1L7CRY1"/>
<accession>A0A1L7CRY1</accession>
<dbReference type="InterPro" id="IPR020904">
    <property type="entry name" value="Sc_DH/Rdtase_CS"/>
</dbReference>
<dbReference type="SUPFAM" id="SSF51735">
    <property type="entry name" value="NAD(P)-binding Rossmann-fold domains"/>
    <property type="match status" value="1"/>
</dbReference>
<protein>
    <recommendedName>
        <fullName evidence="6">Short-chain dehydrogenase</fullName>
    </recommendedName>
</protein>
<dbReference type="GO" id="GO:0005737">
    <property type="term" value="C:cytoplasm"/>
    <property type="evidence" value="ECO:0007669"/>
    <property type="project" value="TreeGrafter"/>
</dbReference>
<dbReference type="CDD" id="cd05233">
    <property type="entry name" value="SDR_c"/>
    <property type="match status" value="1"/>
</dbReference>
<dbReference type="PRINTS" id="PR00081">
    <property type="entry name" value="GDHRDH"/>
</dbReference>
<proteinExistence type="inferred from homology"/>
<dbReference type="PRINTS" id="PR00080">
    <property type="entry name" value="SDRFAMILY"/>
</dbReference>
<dbReference type="PROSITE" id="PS00061">
    <property type="entry name" value="ADH_SHORT"/>
    <property type="match status" value="1"/>
</dbReference>
<evidence type="ECO:0000256" key="1">
    <source>
        <dbReference type="ARBA" id="ARBA00006484"/>
    </source>
</evidence>
<dbReference type="InterPro" id="IPR036291">
    <property type="entry name" value="NAD(P)-bd_dom_sf"/>
</dbReference>
<dbReference type="InterPro" id="IPR002347">
    <property type="entry name" value="SDR_fam"/>
</dbReference>
<keyword evidence="2" id="KW-0560">Oxidoreductase</keyword>
<dbReference type="Proteomes" id="UP000185434">
    <property type="component" value="Chromosome"/>
</dbReference>
<dbReference type="Pfam" id="PF00106">
    <property type="entry name" value="adh_short"/>
    <property type="match status" value="2"/>
</dbReference>
<evidence type="ECO:0000256" key="2">
    <source>
        <dbReference type="ARBA" id="ARBA00023002"/>
    </source>
</evidence>
<comment type="similarity">
    <text evidence="1 3">Belongs to the short-chain dehydrogenases/reductases (SDR) family.</text>
</comment>
<dbReference type="KEGG" id="cfk:CFRA_04190"/>
<evidence type="ECO:0000256" key="3">
    <source>
        <dbReference type="RuleBase" id="RU000363"/>
    </source>
</evidence>
<sequence length="287" mass="29865">MVTGAGGGLGRLIAKRLAEQGFAVCVTDLDAGAAEGVAAEINASAPENEATSAALDVRDADACREIACARRDLSLWVNNAGVLTTAPVWAQDDRTRALQLEVNAAGTINGTLAALEAFGVGAAEGTGPEGTDARPTRGPGPARGHVLNVASLAGLAPVSGEGIYAASKHAVLGFSLSTAIDLRRAGHKKVRISTVCPDGMWTPMLYEKLDDPEAAMSFSGVLLQSEEVADVVAEVARRPKLVRVVPRWRGLQCRLYAAAPSVAVRGAKLVEWVARAGQRRAAKRLRA</sequence>
<dbReference type="PANTHER" id="PTHR44229">
    <property type="entry name" value="15-HYDROXYPROSTAGLANDIN DEHYDROGENASE [NAD(+)]"/>
    <property type="match status" value="1"/>
</dbReference>
<name>A0A1L7CRY1_9CORY</name>
<dbReference type="EMBL" id="CP009247">
    <property type="protein sequence ID" value="APT88597.1"/>
    <property type="molecule type" value="Genomic_DNA"/>
</dbReference>
<evidence type="ECO:0008006" key="6">
    <source>
        <dbReference type="Google" id="ProtNLM"/>
    </source>
</evidence>
<gene>
    <name evidence="4" type="ORF">CFRA_04190</name>
</gene>
<evidence type="ECO:0000313" key="4">
    <source>
        <dbReference type="EMBL" id="APT88597.1"/>
    </source>
</evidence>